<dbReference type="InterPro" id="IPR004152">
    <property type="entry name" value="GAT_dom"/>
</dbReference>
<evidence type="ECO:0000256" key="6">
    <source>
        <dbReference type="SAM" id="MobiDB-lite"/>
    </source>
</evidence>
<gene>
    <name evidence="9" type="ORF">KP509_35G060000</name>
</gene>
<feature type="compositionally biased region" description="Low complexity" evidence="6">
    <location>
        <begin position="310"/>
        <end position="319"/>
    </location>
</feature>
<dbReference type="SUPFAM" id="SSF48464">
    <property type="entry name" value="ENTH/VHS domain"/>
    <property type="match status" value="1"/>
</dbReference>
<dbReference type="EMBL" id="CM035440">
    <property type="protein sequence ID" value="KAH7283079.1"/>
    <property type="molecule type" value="Genomic_DNA"/>
</dbReference>
<keyword evidence="4" id="KW-0653">Protein transport</keyword>
<feature type="compositionally biased region" description="Polar residues" evidence="6">
    <location>
        <begin position="438"/>
        <end position="462"/>
    </location>
</feature>
<evidence type="ECO:0000259" key="7">
    <source>
        <dbReference type="PROSITE" id="PS50179"/>
    </source>
</evidence>
<accession>A0A8T2QHG0</accession>
<comment type="caution">
    <text evidence="9">The sequence shown here is derived from an EMBL/GenBank/DDBJ whole genome shotgun (WGS) entry which is preliminary data.</text>
</comment>
<dbReference type="CDD" id="cd03561">
    <property type="entry name" value="VHS"/>
    <property type="match status" value="1"/>
</dbReference>
<dbReference type="PANTHER" id="PTHR45898">
    <property type="entry name" value="TOM1-LIKE PROTEIN"/>
    <property type="match status" value="1"/>
</dbReference>
<dbReference type="Pfam" id="PF03127">
    <property type="entry name" value="GAT"/>
    <property type="match status" value="1"/>
</dbReference>
<comment type="similarity">
    <text evidence="2">Belongs to the TOM1 family.</text>
</comment>
<dbReference type="AlphaFoldDB" id="A0A8T2QHG0"/>
<evidence type="ECO:0000256" key="3">
    <source>
        <dbReference type="ARBA" id="ARBA00022448"/>
    </source>
</evidence>
<feature type="domain" description="VHS" evidence="7">
    <location>
        <begin position="12"/>
        <end position="141"/>
    </location>
</feature>
<evidence type="ECO:0000256" key="2">
    <source>
        <dbReference type="ARBA" id="ARBA00007708"/>
    </source>
</evidence>
<feature type="region of interest" description="Disordered" evidence="6">
    <location>
        <begin position="437"/>
        <end position="475"/>
    </location>
</feature>
<dbReference type="EMBL" id="CM035440">
    <property type="protein sequence ID" value="KAH7283078.1"/>
    <property type="molecule type" value="Genomic_DNA"/>
</dbReference>
<evidence type="ECO:0008006" key="11">
    <source>
        <dbReference type="Google" id="ProtNLM"/>
    </source>
</evidence>
<dbReference type="InterPro" id="IPR044836">
    <property type="entry name" value="TOL_plant"/>
</dbReference>
<evidence type="ECO:0000256" key="5">
    <source>
        <dbReference type="ARBA" id="ARBA00023136"/>
    </source>
</evidence>
<dbReference type="FunFam" id="1.25.40.90:FF:000028">
    <property type="entry name" value="TOM1-like protein 2"/>
    <property type="match status" value="1"/>
</dbReference>
<organism evidence="9 10">
    <name type="scientific">Ceratopteris richardii</name>
    <name type="common">Triangle waterfern</name>
    <dbReference type="NCBI Taxonomy" id="49495"/>
    <lineage>
        <taxon>Eukaryota</taxon>
        <taxon>Viridiplantae</taxon>
        <taxon>Streptophyta</taxon>
        <taxon>Embryophyta</taxon>
        <taxon>Tracheophyta</taxon>
        <taxon>Polypodiopsida</taxon>
        <taxon>Polypodiidae</taxon>
        <taxon>Polypodiales</taxon>
        <taxon>Pteridineae</taxon>
        <taxon>Pteridaceae</taxon>
        <taxon>Parkerioideae</taxon>
        <taxon>Ceratopteris</taxon>
    </lineage>
</organism>
<dbReference type="Gene3D" id="1.20.58.160">
    <property type="match status" value="1"/>
</dbReference>
<name>A0A8T2QHG0_CERRI</name>
<dbReference type="CDD" id="cd14231">
    <property type="entry name" value="GAT_GGA-like_plant"/>
    <property type="match status" value="1"/>
</dbReference>
<keyword evidence="3" id="KW-0813">Transport</keyword>
<evidence type="ECO:0000313" key="10">
    <source>
        <dbReference type="Proteomes" id="UP000825935"/>
    </source>
</evidence>
<dbReference type="GO" id="GO:0035091">
    <property type="term" value="F:phosphatidylinositol binding"/>
    <property type="evidence" value="ECO:0007669"/>
    <property type="project" value="InterPro"/>
</dbReference>
<dbReference type="GO" id="GO:0043130">
    <property type="term" value="F:ubiquitin binding"/>
    <property type="evidence" value="ECO:0007669"/>
    <property type="project" value="InterPro"/>
</dbReference>
<dbReference type="PANTHER" id="PTHR45898:SF4">
    <property type="entry name" value="TARGET OF MYB PROTEIN 1"/>
    <property type="match status" value="1"/>
</dbReference>
<keyword evidence="10" id="KW-1185">Reference proteome</keyword>
<dbReference type="GO" id="GO:0005737">
    <property type="term" value="C:cytoplasm"/>
    <property type="evidence" value="ECO:0007669"/>
    <property type="project" value="UniProtKB-ARBA"/>
</dbReference>
<dbReference type="EMBL" id="CM035440">
    <property type="protein sequence ID" value="KAH7283081.1"/>
    <property type="molecule type" value="Genomic_DNA"/>
</dbReference>
<feature type="compositionally biased region" description="Polar residues" evidence="6">
    <location>
        <begin position="490"/>
        <end position="510"/>
    </location>
</feature>
<evidence type="ECO:0000256" key="4">
    <source>
        <dbReference type="ARBA" id="ARBA00022927"/>
    </source>
</evidence>
<dbReference type="Gene3D" id="1.25.40.90">
    <property type="match status" value="1"/>
</dbReference>
<protein>
    <recommendedName>
        <fullName evidence="11">TOM1-like protein 2</fullName>
    </recommendedName>
</protein>
<dbReference type="Proteomes" id="UP000825935">
    <property type="component" value="Chromosome 35"/>
</dbReference>
<dbReference type="Pfam" id="PF00790">
    <property type="entry name" value="VHS"/>
    <property type="match status" value="1"/>
</dbReference>
<dbReference type="OMA" id="SDLLCQN"/>
<dbReference type="InterPro" id="IPR002014">
    <property type="entry name" value="VHS_dom"/>
</dbReference>
<feature type="domain" description="GAT" evidence="8">
    <location>
        <begin position="205"/>
        <end position="293"/>
    </location>
</feature>
<dbReference type="GO" id="GO:0043328">
    <property type="term" value="P:protein transport to vacuole involved in ubiquitin-dependent protein catabolic process via the multivesicular body sorting pathway"/>
    <property type="evidence" value="ECO:0007669"/>
    <property type="project" value="InterPro"/>
</dbReference>
<feature type="region of interest" description="Disordered" evidence="6">
    <location>
        <begin position="297"/>
        <end position="365"/>
    </location>
</feature>
<dbReference type="OrthoDB" id="2018246at2759"/>
<dbReference type="PROSITE" id="PS50909">
    <property type="entry name" value="GAT"/>
    <property type="match status" value="1"/>
</dbReference>
<dbReference type="GO" id="GO:0016020">
    <property type="term" value="C:membrane"/>
    <property type="evidence" value="ECO:0007669"/>
    <property type="project" value="UniProtKB-SubCell"/>
</dbReference>
<feature type="compositionally biased region" description="Acidic residues" evidence="6">
    <location>
        <begin position="322"/>
        <end position="331"/>
    </location>
</feature>
<evidence type="ECO:0000259" key="8">
    <source>
        <dbReference type="PROSITE" id="PS50909"/>
    </source>
</evidence>
<dbReference type="InterPro" id="IPR008942">
    <property type="entry name" value="ENTH_VHS"/>
</dbReference>
<dbReference type="InterPro" id="IPR038425">
    <property type="entry name" value="GAT_sf"/>
</dbReference>
<evidence type="ECO:0000256" key="1">
    <source>
        <dbReference type="ARBA" id="ARBA00004170"/>
    </source>
</evidence>
<feature type="region of interest" description="Disordered" evidence="6">
    <location>
        <begin position="489"/>
        <end position="513"/>
    </location>
</feature>
<sequence length="629" mass="68648">MSSSTASLVEKATSELLIGPDWGMNLEICDAINYDPGQARETVKAIKKRLASKNGTIQLLALTVLETIMKNCGEVVHQNVAEKEVLNEMVKIVKKRSDMEVRDKILVLLDSWQEAFGGLSSKYPQYYMAYNELRGMGVEFPNRAPDAVPMFTPPVTHPPRPPAMHSNYPSYPQSCPPFRSPLSANYGQTPYSPPTPLDQVMSIPTSPTWGPKDIDAAQSGVEVLNEMLNALDIHDKQAVKDDIIIQLVEQCRSYQKSILQLVDTTSDESLLCRGLSLNDDLQRVLAKHDAIASGANVPQESTVLKRHEPSSSSPKNFSSFDHEDEDAEDEFSQLAHRQSSKGSRTSAIQGTHSISTSPAPFALPPPPQPIRKVNARLDAHGQNVDILTGDVSPATPGALTSPVAQQTPLSDQEDMINPFANSAAFVAATPDYRKETESLASGTSLNSQNPPVQQWSSTSNLNPWAASSSASPQWQDQVPDIQHLNREEQSFQGSPTLQSSYSQGMNTSSGIPPPPMFRTERNRYFQEQVNPPNQLYSSVSTGSEEQAKGLTFEDKNDGQAQIPSKGKLTHTASLPARQNVPKTTGGFPEDSPDKWFGDLVDFNSMSANFKKAGLTSNLTRPNTSRASGS</sequence>
<feature type="region of interest" description="Disordered" evidence="6">
    <location>
        <begin position="551"/>
        <end position="592"/>
    </location>
</feature>
<dbReference type="SUPFAM" id="SSF89009">
    <property type="entry name" value="GAT-like domain"/>
    <property type="match status" value="1"/>
</dbReference>
<comment type="subcellular location">
    <subcellularLocation>
        <location evidence="1">Membrane</location>
        <topology evidence="1">Peripheral membrane protein</topology>
    </subcellularLocation>
</comment>
<feature type="compositionally biased region" description="Polar residues" evidence="6">
    <location>
        <begin position="335"/>
        <end position="357"/>
    </location>
</feature>
<dbReference type="SMART" id="SM00288">
    <property type="entry name" value="VHS"/>
    <property type="match status" value="1"/>
</dbReference>
<keyword evidence="5" id="KW-0472">Membrane</keyword>
<dbReference type="EMBL" id="CM035440">
    <property type="protein sequence ID" value="KAH7283080.1"/>
    <property type="molecule type" value="Genomic_DNA"/>
</dbReference>
<dbReference type="PROSITE" id="PS50179">
    <property type="entry name" value="VHS"/>
    <property type="match status" value="1"/>
</dbReference>
<proteinExistence type="inferred from homology"/>
<reference evidence="9" key="1">
    <citation type="submission" date="2021-08" db="EMBL/GenBank/DDBJ databases">
        <title>WGS assembly of Ceratopteris richardii.</title>
        <authorList>
            <person name="Marchant D.B."/>
            <person name="Chen G."/>
            <person name="Jenkins J."/>
            <person name="Shu S."/>
            <person name="Leebens-Mack J."/>
            <person name="Grimwood J."/>
            <person name="Schmutz J."/>
            <person name="Soltis P."/>
            <person name="Soltis D."/>
            <person name="Chen Z.-H."/>
        </authorList>
    </citation>
    <scope>NUCLEOTIDE SEQUENCE</scope>
    <source>
        <strain evidence="9">Whitten #5841</strain>
        <tissue evidence="9">Leaf</tissue>
    </source>
</reference>
<evidence type="ECO:0000313" key="9">
    <source>
        <dbReference type="EMBL" id="KAH7283078.1"/>
    </source>
</evidence>